<dbReference type="Pfam" id="PF06541">
    <property type="entry name" value="ABC_trans_CmpB"/>
    <property type="match status" value="1"/>
</dbReference>
<feature type="transmembrane region" description="Helical" evidence="1">
    <location>
        <begin position="571"/>
        <end position="591"/>
    </location>
</feature>
<protein>
    <submittedName>
        <fullName evidence="2">DUF975 family protein</fullName>
    </submittedName>
</protein>
<feature type="transmembrane region" description="Helical" evidence="1">
    <location>
        <begin position="274"/>
        <end position="292"/>
    </location>
</feature>
<keyword evidence="3" id="KW-1185">Reference proteome</keyword>
<feature type="transmembrane region" description="Helical" evidence="1">
    <location>
        <begin position="496"/>
        <end position="520"/>
    </location>
</feature>
<proteinExistence type="predicted"/>
<evidence type="ECO:0000313" key="3">
    <source>
        <dbReference type="Proteomes" id="UP000515860"/>
    </source>
</evidence>
<dbReference type="KEGG" id="whj:H9Q79_15930"/>
<dbReference type="EMBL" id="CP060635">
    <property type="protein sequence ID" value="QNM08345.1"/>
    <property type="molecule type" value="Genomic_DNA"/>
</dbReference>
<keyword evidence="1" id="KW-0472">Membrane</keyword>
<organism evidence="2 3">
    <name type="scientific">Wansuia hejianensis</name>
    <dbReference type="NCBI Taxonomy" id="2763667"/>
    <lineage>
        <taxon>Bacteria</taxon>
        <taxon>Bacillati</taxon>
        <taxon>Bacillota</taxon>
        <taxon>Clostridia</taxon>
        <taxon>Lachnospirales</taxon>
        <taxon>Lachnospiraceae</taxon>
        <taxon>Wansuia</taxon>
    </lineage>
</organism>
<dbReference type="PANTHER" id="PTHR40076:SF1">
    <property type="entry name" value="MEMBRANE PROTEIN"/>
    <property type="match status" value="1"/>
</dbReference>
<keyword evidence="1" id="KW-0812">Transmembrane</keyword>
<feature type="transmembrane region" description="Helical" evidence="1">
    <location>
        <begin position="428"/>
        <end position="447"/>
    </location>
</feature>
<dbReference type="Proteomes" id="UP000515860">
    <property type="component" value="Chromosome"/>
</dbReference>
<dbReference type="InterPro" id="IPR010540">
    <property type="entry name" value="CmpB_TMEM229"/>
</dbReference>
<name>A0A7G9GC13_9FIRM</name>
<reference evidence="2 3" key="1">
    <citation type="submission" date="2020-08" db="EMBL/GenBank/DDBJ databases">
        <authorList>
            <person name="Liu C."/>
            <person name="Sun Q."/>
        </authorList>
    </citation>
    <scope>NUCLEOTIDE SEQUENCE [LARGE SCALE GENOMIC DNA]</scope>
    <source>
        <strain evidence="2 3">NSJ-29</strain>
    </source>
</reference>
<evidence type="ECO:0000256" key="1">
    <source>
        <dbReference type="SAM" id="Phobius"/>
    </source>
</evidence>
<feature type="transmembrane region" description="Helical" evidence="1">
    <location>
        <begin position="150"/>
        <end position="168"/>
    </location>
</feature>
<dbReference type="RefSeq" id="WP_118646940.1">
    <property type="nucleotide sequence ID" value="NZ_CP060635.1"/>
</dbReference>
<accession>A0A7G9GC13</accession>
<gene>
    <name evidence="2" type="ORF">H9Q79_15930</name>
</gene>
<feature type="transmembrane region" description="Helical" evidence="1">
    <location>
        <begin position="203"/>
        <end position="229"/>
    </location>
</feature>
<dbReference type="InterPro" id="IPR010380">
    <property type="entry name" value="DUF975"/>
</dbReference>
<sequence>MITRRDMKHRGRRVLKKHYLVLVAACLIAAFLGSEFGSSLNGIKAQTANIGYPAEGAFGESEETVRMEVSSREGIVDVVYDMLAGREEDARNLADRLREQDIEASRNGNPMLGRTQGVLAGLVNDITSGGIYVSLISALNSITGSRSVSAVIWIIGSFLLIFLFWFLIKNLYTAISRRIFLEGRTYEKLPVQRFMFLLRVRKWFKAACTMLLSALYLTLWTLTIVGGIIKRYSYYLIPYIVAENPDISPGMAITLSRRMMKGHKWQCFVFELSYIGWEILGALTFGATAVFYSNPYKVAAFSEYYTEIRRISKEAGIEGTELLNDRYLYEKAGEDVIREAYADAIEALSQPDESKDLRGMRGFLARNFGIALFYRREEKEYEETQAKLIKYAVWKEAIEGKAYPGRLSPIPERQKNRRVESLHYMRRYSLCSLILLFFIFSLFGWVWEVSQHMVVYGDFVNRGVLHGPWLPIYGTGGVLVLVVLNRLRKSPFWEFLSIMVLCGCVEYFTSLVLEILHGGAKWWDYSGYFLNLHGRICAEGLLVFGIMGMIFVYVLAPLLDNMLRRIPARAAVPLCAILLGAFCTDVVYSSGNPNTGEGVTSASAGQLHAGGTAELLMTRKE</sequence>
<dbReference type="AlphaFoldDB" id="A0A7G9GC13"/>
<keyword evidence="1" id="KW-1133">Transmembrane helix</keyword>
<dbReference type="PANTHER" id="PTHR40076">
    <property type="entry name" value="MEMBRANE PROTEIN-RELATED"/>
    <property type="match status" value="1"/>
</dbReference>
<feature type="transmembrane region" description="Helical" evidence="1">
    <location>
        <begin position="467"/>
        <end position="484"/>
    </location>
</feature>
<feature type="transmembrane region" description="Helical" evidence="1">
    <location>
        <begin position="540"/>
        <end position="559"/>
    </location>
</feature>
<dbReference type="Pfam" id="PF06161">
    <property type="entry name" value="DUF975"/>
    <property type="match status" value="1"/>
</dbReference>
<evidence type="ECO:0000313" key="2">
    <source>
        <dbReference type="EMBL" id="QNM08345.1"/>
    </source>
</evidence>